<accession>A0ABD0J9M5</accession>
<dbReference type="PROSITE" id="PS50068">
    <property type="entry name" value="LDLRA_2"/>
    <property type="match status" value="1"/>
</dbReference>
<dbReference type="InterPro" id="IPR036055">
    <property type="entry name" value="LDL_receptor-like_sf"/>
</dbReference>
<evidence type="ECO:0000256" key="2">
    <source>
        <dbReference type="ARBA" id="ARBA00022692"/>
    </source>
</evidence>
<evidence type="ECO:0000256" key="7">
    <source>
        <dbReference type="PROSITE-ProRule" id="PRU00124"/>
    </source>
</evidence>
<dbReference type="GO" id="GO:0016192">
    <property type="term" value="P:vesicle-mediated transport"/>
    <property type="evidence" value="ECO:0007669"/>
    <property type="project" value="UniProtKB-ARBA"/>
</dbReference>
<comment type="caution">
    <text evidence="7">Lacks conserved residue(s) required for the propagation of feature annotation.</text>
</comment>
<protein>
    <submittedName>
        <fullName evidence="8">Uncharacterized protein</fullName>
    </submittedName>
</protein>
<evidence type="ECO:0000256" key="1">
    <source>
        <dbReference type="ARBA" id="ARBA00004167"/>
    </source>
</evidence>
<evidence type="ECO:0000256" key="3">
    <source>
        <dbReference type="ARBA" id="ARBA00022737"/>
    </source>
</evidence>
<dbReference type="InterPro" id="IPR050685">
    <property type="entry name" value="LDLR"/>
</dbReference>
<dbReference type="EMBL" id="JACVVK020000550">
    <property type="protein sequence ID" value="KAK7466686.1"/>
    <property type="molecule type" value="Genomic_DNA"/>
</dbReference>
<dbReference type="CDD" id="cd00112">
    <property type="entry name" value="LDLa"/>
    <property type="match status" value="1"/>
</dbReference>
<keyword evidence="3" id="KW-0677">Repeat</keyword>
<name>A0ABD0J9M5_9CAEN</name>
<keyword evidence="2" id="KW-0812">Transmembrane</keyword>
<keyword evidence="9" id="KW-1185">Reference proteome</keyword>
<proteinExistence type="predicted"/>
<dbReference type="InterPro" id="IPR002172">
    <property type="entry name" value="LDrepeatLR_classA_rpt"/>
</dbReference>
<dbReference type="Gene3D" id="4.10.400.10">
    <property type="entry name" value="Low-density Lipoprotein Receptor"/>
    <property type="match status" value="1"/>
</dbReference>
<dbReference type="PANTHER" id="PTHR24270">
    <property type="entry name" value="LOW-DENSITY LIPOPROTEIN RECEPTOR-RELATED"/>
    <property type="match status" value="1"/>
</dbReference>
<gene>
    <name evidence="8" type="ORF">BaRGS_00037218</name>
</gene>
<comment type="caution">
    <text evidence="8">The sequence shown here is derived from an EMBL/GenBank/DDBJ whole genome shotgun (WGS) entry which is preliminary data.</text>
</comment>
<dbReference type="Pfam" id="PF00057">
    <property type="entry name" value="Ldl_recept_a"/>
    <property type="match status" value="1"/>
</dbReference>
<evidence type="ECO:0000313" key="9">
    <source>
        <dbReference type="Proteomes" id="UP001519460"/>
    </source>
</evidence>
<dbReference type="AlphaFoldDB" id="A0ABD0J9M5"/>
<comment type="subcellular location">
    <subcellularLocation>
        <location evidence="1">Membrane</location>
        <topology evidence="1">Single-pass membrane protein</topology>
    </subcellularLocation>
</comment>
<organism evidence="8 9">
    <name type="scientific">Batillaria attramentaria</name>
    <dbReference type="NCBI Taxonomy" id="370345"/>
    <lineage>
        <taxon>Eukaryota</taxon>
        <taxon>Metazoa</taxon>
        <taxon>Spiralia</taxon>
        <taxon>Lophotrochozoa</taxon>
        <taxon>Mollusca</taxon>
        <taxon>Gastropoda</taxon>
        <taxon>Caenogastropoda</taxon>
        <taxon>Sorbeoconcha</taxon>
        <taxon>Cerithioidea</taxon>
        <taxon>Batillariidae</taxon>
        <taxon>Batillaria</taxon>
    </lineage>
</organism>
<sequence>MTCDGYDDCGDMTDETDCKDTGSGSNPLMTSSFECTTQPELVDKSYRCNGIPDCHDGSDEENCDTCSKGTVLCEGVGCMPCGTTVCSPDQKKTNALENKTTEQVSSKIKLIELDGFGLITQKMTDSIDACPESYFLCGRGTTKYCIPTFLVGNGPA</sequence>
<dbReference type="GO" id="GO:0016020">
    <property type="term" value="C:membrane"/>
    <property type="evidence" value="ECO:0007669"/>
    <property type="project" value="UniProtKB-SubCell"/>
</dbReference>
<feature type="disulfide bond" evidence="7">
    <location>
        <begin position="48"/>
        <end position="63"/>
    </location>
</feature>
<dbReference type="SMART" id="SM00192">
    <property type="entry name" value="LDLa"/>
    <property type="match status" value="1"/>
</dbReference>
<dbReference type="Proteomes" id="UP001519460">
    <property type="component" value="Unassembled WGS sequence"/>
</dbReference>
<keyword evidence="4" id="KW-1133">Transmembrane helix</keyword>
<evidence type="ECO:0000256" key="5">
    <source>
        <dbReference type="ARBA" id="ARBA00023136"/>
    </source>
</evidence>
<reference evidence="8 9" key="1">
    <citation type="journal article" date="2023" name="Sci. Data">
        <title>Genome assembly of the Korean intertidal mud-creeper Batillaria attramentaria.</title>
        <authorList>
            <person name="Patra A.K."/>
            <person name="Ho P.T."/>
            <person name="Jun S."/>
            <person name="Lee S.J."/>
            <person name="Kim Y."/>
            <person name="Won Y.J."/>
        </authorList>
    </citation>
    <scope>NUCLEOTIDE SEQUENCE [LARGE SCALE GENOMIC DNA]</scope>
    <source>
        <strain evidence="8">Wonlab-2016</strain>
    </source>
</reference>
<evidence type="ECO:0000256" key="6">
    <source>
        <dbReference type="ARBA" id="ARBA00023157"/>
    </source>
</evidence>
<evidence type="ECO:0000256" key="4">
    <source>
        <dbReference type="ARBA" id="ARBA00022989"/>
    </source>
</evidence>
<dbReference type="SUPFAM" id="SSF57424">
    <property type="entry name" value="LDL receptor-like module"/>
    <property type="match status" value="1"/>
</dbReference>
<evidence type="ECO:0000313" key="8">
    <source>
        <dbReference type="EMBL" id="KAK7466686.1"/>
    </source>
</evidence>
<keyword evidence="6 7" id="KW-1015">Disulfide bond</keyword>
<keyword evidence="5" id="KW-0472">Membrane</keyword>